<protein>
    <submittedName>
        <fullName evidence="1">Demethylrebeccamycin-D-glucose O-methyltransferase</fullName>
        <ecNumber evidence="1">2.1.1.164</ecNumber>
    </submittedName>
</protein>
<keyword evidence="1" id="KW-0808">Transferase</keyword>
<dbReference type="InterPro" id="IPR050447">
    <property type="entry name" value="Erg6_SMT_methyltransf"/>
</dbReference>
<keyword evidence="1" id="KW-0489">Methyltransferase</keyword>
<dbReference type="Pfam" id="PF02353">
    <property type="entry name" value="CMAS"/>
    <property type="match status" value="1"/>
</dbReference>
<dbReference type="RefSeq" id="WP_146562450.1">
    <property type="nucleotide sequence ID" value="NZ_SIHJ01000001.1"/>
</dbReference>
<dbReference type="SUPFAM" id="SSF53335">
    <property type="entry name" value="S-adenosyl-L-methionine-dependent methyltransferases"/>
    <property type="match status" value="1"/>
</dbReference>
<name>A0A5C5VD94_9BACT</name>
<keyword evidence="2" id="KW-1185">Reference proteome</keyword>
<dbReference type="PANTHER" id="PTHR44068:SF11">
    <property type="entry name" value="GERANYL DIPHOSPHATE 2-C-METHYLTRANSFERASE"/>
    <property type="match status" value="1"/>
</dbReference>
<dbReference type="EC" id="2.1.1.164" evidence="1"/>
<dbReference type="GO" id="GO:0102082">
    <property type="term" value="F:demethylrebeccamycin--D-glucose O-methyltransferase activity"/>
    <property type="evidence" value="ECO:0007669"/>
    <property type="project" value="UniProtKB-EC"/>
</dbReference>
<dbReference type="Proteomes" id="UP000316714">
    <property type="component" value="Unassembled WGS sequence"/>
</dbReference>
<gene>
    <name evidence="1" type="primary">rebM</name>
    <name evidence="1" type="ORF">KOR34_08240</name>
</gene>
<accession>A0A5C5VD94</accession>
<evidence type="ECO:0000313" key="2">
    <source>
        <dbReference type="Proteomes" id="UP000316714"/>
    </source>
</evidence>
<proteinExistence type="predicted"/>
<dbReference type="EMBL" id="SIHJ01000001">
    <property type="protein sequence ID" value="TWT35927.1"/>
    <property type="molecule type" value="Genomic_DNA"/>
</dbReference>
<dbReference type="OrthoDB" id="278023at2"/>
<evidence type="ECO:0000313" key="1">
    <source>
        <dbReference type="EMBL" id="TWT35927.1"/>
    </source>
</evidence>
<dbReference type="AlphaFoldDB" id="A0A5C5VD94"/>
<comment type="caution">
    <text evidence="1">The sequence shown here is derived from an EMBL/GenBank/DDBJ whole genome shotgun (WGS) entry which is preliminary data.</text>
</comment>
<dbReference type="CDD" id="cd02440">
    <property type="entry name" value="AdoMet_MTases"/>
    <property type="match status" value="1"/>
</dbReference>
<reference evidence="1 2" key="1">
    <citation type="submission" date="2019-02" db="EMBL/GenBank/DDBJ databases">
        <title>Deep-cultivation of Planctomycetes and their phenomic and genomic characterization uncovers novel biology.</title>
        <authorList>
            <person name="Wiegand S."/>
            <person name="Jogler M."/>
            <person name="Boedeker C."/>
            <person name="Pinto D."/>
            <person name="Vollmers J."/>
            <person name="Rivas-Marin E."/>
            <person name="Kohn T."/>
            <person name="Peeters S.H."/>
            <person name="Heuer A."/>
            <person name="Rast P."/>
            <person name="Oberbeckmann S."/>
            <person name="Bunk B."/>
            <person name="Jeske O."/>
            <person name="Meyerdierks A."/>
            <person name="Storesund J.E."/>
            <person name="Kallscheuer N."/>
            <person name="Luecker S."/>
            <person name="Lage O.M."/>
            <person name="Pohl T."/>
            <person name="Merkel B.J."/>
            <person name="Hornburger P."/>
            <person name="Mueller R.-W."/>
            <person name="Bruemmer F."/>
            <person name="Labrenz M."/>
            <person name="Spormann A.M."/>
            <person name="Op Den Camp H."/>
            <person name="Overmann J."/>
            <person name="Amann R."/>
            <person name="Jetten M.S.M."/>
            <person name="Mascher T."/>
            <person name="Medema M.H."/>
            <person name="Devos D.P."/>
            <person name="Kaster A.-K."/>
            <person name="Ovreas L."/>
            <person name="Rohde M."/>
            <person name="Galperin M.Y."/>
            <person name="Jogler C."/>
        </authorList>
    </citation>
    <scope>NUCLEOTIDE SEQUENCE [LARGE SCALE GENOMIC DNA]</scope>
    <source>
        <strain evidence="1 2">KOR34</strain>
    </source>
</reference>
<dbReference type="PANTHER" id="PTHR44068">
    <property type="entry name" value="ZGC:194242"/>
    <property type="match status" value="1"/>
</dbReference>
<dbReference type="Gene3D" id="3.40.50.150">
    <property type="entry name" value="Vaccinia Virus protein VP39"/>
    <property type="match status" value="1"/>
</dbReference>
<organism evidence="1 2">
    <name type="scientific">Posidoniimonas corsicana</name>
    <dbReference type="NCBI Taxonomy" id="1938618"/>
    <lineage>
        <taxon>Bacteria</taxon>
        <taxon>Pseudomonadati</taxon>
        <taxon>Planctomycetota</taxon>
        <taxon>Planctomycetia</taxon>
        <taxon>Pirellulales</taxon>
        <taxon>Lacipirellulaceae</taxon>
        <taxon>Posidoniimonas</taxon>
    </lineage>
</organism>
<dbReference type="GO" id="GO:0032259">
    <property type="term" value="P:methylation"/>
    <property type="evidence" value="ECO:0007669"/>
    <property type="project" value="UniProtKB-KW"/>
</dbReference>
<dbReference type="InterPro" id="IPR029063">
    <property type="entry name" value="SAM-dependent_MTases_sf"/>
</dbReference>
<sequence length="280" mass="31375">MIDCPGVKKQVIRRHYNVSTLFYRLLWGRHIHHGYWVTGDESPALAQDQLTDALADAAGVAEGASLIDVGCGMGGSSRRLAKLRGCDATGVTISSFQKRWATMAAWREGLSGKTRFLCADAESVDFPAGSVDLVWSVECTEHLFDKPAFFRRAAGWVRPGGTMAICAWLAGPDLTEEQRKLVYEVCEGMFCPSLGTSDDYQQWMTDAGLEMVSHDDWTRRVDRTWEICIERINRYAMHRAARLVDRGQLIFLDRFQAILDAYRTGAMQYGCFVARKPSAD</sequence>